<protein>
    <submittedName>
        <fullName evidence="1">Uncharacterized protein</fullName>
    </submittedName>
</protein>
<reference evidence="1 2" key="1">
    <citation type="submission" date="2015-07" db="EMBL/GenBank/DDBJ databases">
        <authorList>
            <consortium name="Pathogen Informatics"/>
        </authorList>
    </citation>
    <scope>NUCLEOTIDE SEQUENCE [LARGE SCALE GENOMIC DNA]</scope>
    <source>
        <strain evidence="1 2">A51</strain>
    </source>
</reference>
<dbReference type="EMBL" id="CWOW01000015">
    <property type="protein sequence ID" value="CSA92745.1"/>
    <property type="molecule type" value="Genomic_DNA"/>
</dbReference>
<evidence type="ECO:0000313" key="2">
    <source>
        <dbReference type="Proteomes" id="UP000044806"/>
    </source>
</evidence>
<dbReference type="Proteomes" id="UP000044806">
    <property type="component" value="Unassembled WGS sequence"/>
</dbReference>
<dbReference type="AlphaFoldDB" id="A0A655T9U9"/>
<organism evidence="1 2">
    <name type="scientific">Vibrio cholerae</name>
    <dbReference type="NCBI Taxonomy" id="666"/>
    <lineage>
        <taxon>Bacteria</taxon>
        <taxon>Pseudomonadati</taxon>
        <taxon>Pseudomonadota</taxon>
        <taxon>Gammaproteobacteria</taxon>
        <taxon>Vibrionales</taxon>
        <taxon>Vibrionaceae</taxon>
        <taxon>Vibrio</taxon>
    </lineage>
</organism>
<sequence>MATEGFKSIRQLGLIMQATISHFIVQPSEKLHHSCTIANMTGTHACNFRVIFCRFRQEAWIRFVEQFSARIL</sequence>
<evidence type="ECO:0000313" key="1">
    <source>
        <dbReference type="EMBL" id="CSA92745.1"/>
    </source>
</evidence>
<accession>A0A655T9U9</accession>
<proteinExistence type="predicted"/>
<name>A0A655T9U9_VIBCL</name>
<gene>
    <name evidence="1" type="ORF">ERS013165_02811</name>
</gene>